<dbReference type="Pfam" id="PF02834">
    <property type="entry name" value="LigT_PEase"/>
    <property type="match status" value="1"/>
</dbReference>
<evidence type="ECO:0000256" key="1">
    <source>
        <dbReference type="ARBA" id="ARBA00022801"/>
    </source>
</evidence>
<evidence type="ECO:0000256" key="2">
    <source>
        <dbReference type="HAMAP-Rule" id="MF_01940"/>
    </source>
</evidence>
<feature type="short sequence motif" description="HXTX 1" evidence="2">
    <location>
        <begin position="41"/>
        <end position="44"/>
    </location>
</feature>
<feature type="active site" description="Proton acceptor" evidence="2">
    <location>
        <position position="122"/>
    </location>
</feature>
<comment type="function">
    <text evidence="2">Hydrolyzes RNA 2',3'-cyclic phosphodiester to an RNA 2'-phosphomonoester.</text>
</comment>
<comment type="similarity">
    <text evidence="2">Belongs to the 2H phosphoesterase superfamily. ThpR family.</text>
</comment>
<proteinExistence type="inferred from homology"/>
<dbReference type="PANTHER" id="PTHR35561:SF1">
    <property type="entry name" value="RNA 2',3'-CYCLIC PHOSPHODIESTERASE"/>
    <property type="match status" value="1"/>
</dbReference>
<evidence type="ECO:0000259" key="3">
    <source>
        <dbReference type="Pfam" id="PF02834"/>
    </source>
</evidence>
<dbReference type="HAMAP" id="MF_01940">
    <property type="entry name" value="RNA_CPDase"/>
    <property type="match status" value="1"/>
</dbReference>
<comment type="catalytic activity">
    <reaction evidence="2">
        <text>a 3'-end 2',3'-cyclophospho-ribonucleotide-RNA + H2O = a 3'-end 2'-phospho-ribonucleotide-RNA + H(+)</text>
        <dbReference type="Rhea" id="RHEA:11828"/>
        <dbReference type="Rhea" id="RHEA-COMP:10464"/>
        <dbReference type="Rhea" id="RHEA-COMP:17353"/>
        <dbReference type="ChEBI" id="CHEBI:15377"/>
        <dbReference type="ChEBI" id="CHEBI:15378"/>
        <dbReference type="ChEBI" id="CHEBI:83064"/>
        <dbReference type="ChEBI" id="CHEBI:173113"/>
        <dbReference type="EC" id="3.1.4.58"/>
    </reaction>
</comment>
<sequence length="195" mass="20982">MARLFVAVTPPAEVTRLLAKAVDRVRPSAPWLRWVDEERIHLTLVFLGPVDDALRPELAERLGRVARRHPPVGAQLAGAGSFGNRVLWAGVAGELAPLASGVRRAAGRSGIVDLDPRPLRAHLTLARARDDRRAGRHAAAGADGTRGPADLRPLVAALGELPTVAWTVDRFELMSSVLGPRPRYLVESSWPLTGS</sequence>
<dbReference type="AlphaFoldDB" id="A0A937RJV9"/>
<evidence type="ECO:0000313" key="4">
    <source>
        <dbReference type="EMBL" id="MBL7627728.1"/>
    </source>
</evidence>
<dbReference type="InterPro" id="IPR014051">
    <property type="entry name" value="Phosphoesterase_HXTX"/>
</dbReference>
<reference evidence="4" key="1">
    <citation type="submission" date="2020-12" db="EMBL/GenBank/DDBJ databases">
        <title>Genomic characterization of non-nitrogen-fixing Frankia strains.</title>
        <authorList>
            <person name="Carlos-Shanley C."/>
            <person name="Guerra T."/>
            <person name="Hahn D."/>
        </authorList>
    </citation>
    <scope>NUCLEOTIDE SEQUENCE</scope>
    <source>
        <strain evidence="4">CN6</strain>
    </source>
</reference>
<dbReference type="EC" id="3.1.4.58" evidence="2"/>
<protein>
    <recommendedName>
        <fullName evidence="2">RNA 2',3'-cyclic phosphodiesterase</fullName>
        <shortName evidence="2">RNA 2',3'-CPDase</shortName>
        <ecNumber evidence="2">3.1.4.58</ecNumber>
    </recommendedName>
</protein>
<dbReference type="SUPFAM" id="SSF55144">
    <property type="entry name" value="LigT-like"/>
    <property type="match status" value="1"/>
</dbReference>
<dbReference type="Proteomes" id="UP000604475">
    <property type="component" value="Unassembled WGS sequence"/>
</dbReference>
<keyword evidence="5" id="KW-1185">Reference proteome</keyword>
<dbReference type="GO" id="GO:0004113">
    <property type="term" value="F:2',3'-cyclic-nucleotide 3'-phosphodiesterase activity"/>
    <property type="evidence" value="ECO:0007669"/>
    <property type="project" value="InterPro"/>
</dbReference>
<dbReference type="InterPro" id="IPR004175">
    <property type="entry name" value="RNA_CPDase"/>
</dbReference>
<evidence type="ECO:0000313" key="5">
    <source>
        <dbReference type="Proteomes" id="UP000604475"/>
    </source>
</evidence>
<dbReference type="Gene3D" id="3.90.1140.10">
    <property type="entry name" value="Cyclic phosphodiesterase"/>
    <property type="match status" value="1"/>
</dbReference>
<dbReference type="InterPro" id="IPR009097">
    <property type="entry name" value="Cyclic_Pdiesterase"/>
</dbReference>
<organism evidence="4 5">
    <name type="scientific">Frankia nepalensis</name>
    <dbReference type="NCBI Taxonomy" id="1836974"/>
    <lineage>
        <taxon>Bacteria</taxon>
        <taxon>Bacillati</taxon>
        <taxon>Actinomycetota</taxon>
        <taxon>Actinomycetes</taxon>
        <taxon>Frankiales</taxon>
        <taxon>Frankiaceae</taxon>
        <taxon>Frankia</taxon>
    </lineage>
</organism>
<keyword evidence="1 2" id="KW-0378">Hydrolase</keyword>
<feature type="domain" description="Phosphoesterase HXTX" evidence="3">
    <location>
        <begin position="8"/>
        <end position="88"/>
    </location>
</feature>
<name>A0A937RJV9_9ACTN</name>
<dbReference type="PANTHER" id="PTHR35561">
    <property type="entry name" value="RNA 2',3'-CYCLIC PHOSPHODIESTERASE"/>
    <property type="match status" value="1"/>
</dbReference>
<dbReference type="NCBIfam" id="TIGR02258">
    <property type="entry name" value="2_5_ligase"/>
    <property type="match status" value="1"/>
</dbReference>
<accession>A0A937RJV9</accession>
<gene>
    <name evidence="4" type="primary">thpR</name>
    <name evidence="4" type="ORF">I7412_11225</name>
</gene>
<dbReference type="EMBL" id="JAEACQ010000163">
    <property type="protein sequence ID" value="MBL7627728.1"/>
    <property type="molecule type" value="Genomic_DNA"/>
</dbReference>
<comment type="caution">
    <text evidence="4">The sequence shown here is derived from an EMBL/GenBank/DDBJ whole genome shotgun (WGS) entry which is preliminary data.</text>
</comment>
<dbReference type="GO" id="GO:0008664">
    <property type="term" value="F:RNA 2',3'-cyclic 3'-phosphodiesterase activity"/>
    <property type="evidence" value="ECO:0007669"/>
    <property type="project" value="UniProtKB-EC"/>
</dbReference>
<feature type="short sequence motif" description="HXTX 2" evidence="2">
    <location>
        <begin position="122"/>
        <end position="125"/>
    </location>
</feature>
<dbReference type="RefSeq" id="WP_203006448.1">
    <property type="nucleotide sequence ID" value="NZ_JADWYU010000082.1"/>
</dbReference>
<feature type="active site" description="Proton donor" evidence="2">
    <location>
        <position position="41"/>
    </location>
</feature>